<dbReference type="InterPro" id="IPR013320">
    <property type="entry name" value="ConA-like_dom_sf"/>
</dbReference>
<evidence type="ECO:0000313" key="2">
    <source>
        <dbReference type="EMBL" id="MCD2516878.1"/>
    </source>
</evidence>
<dbReference type="Proteomes" id="UP001179361">
    <property type="component" value="Unassembled WGS sequence"/>
</dbReference>
<comment type="caution">
    <text evidence="2">The sequence shown here is derived from an EMBL/GenBank/DDBJ whole genome shotgun (WGS) entry which is preliminary data.</text>
</comment>
<evidence type="ECO:0000256" key="1">
    <source>
        <dbReference type="SAM" id="SignalP"/>
    </source>
</evidence>
<accession>A0ABS8Q548</accession>
<keyword evidence="1" id="KW-0732">Signal</keyword>
<dbReference type="Gene3D" id="2.60.120.200">
    <property type="match status" value="1"/>
</dbReference>
<keyword evidence="3" id="KW-1185">Reference proteome</keyword>
<proteinExistence type="predicted"/>
<dbReference type="SUPFAM" id="SSF49899">
    <property type="entry name" value="Concanavalin A-like lectins/glucanases"/>
    <property type="match status" value="1"/>
</dbReference>
<feature type="signal peptide" evidence="1">
    <location>
        <begin position="1"/>
        <end position="20"/>
    </location>
</feature>
<evidence type="ECO:0000313" key="3">
    <source>
        <dbReference type="Proteomes" id="UP001179361"/>
    </source>
</evidence>
<dbReference type="EMBL" id="JAJNOC010000003">
    <property type="protein sequence ID" value="MCD2516878.1"/>
    <property type="molecule type" value="Genomic_DNA"/>
</dbReference>
<name>A0ABS8Q548_9BURK</name>
<feature type="chain" id="PRO_5045601232" evidence="1">
    <location>
        <begin position="21"/>
        <end position="240"/>
    </location>
</feature>
<organism evidence="2 3">
    <name type="scientific">Massilia phyllostachyos</name>
    <dbReference type="NCBI Taxonomy" id="2898585"/>
    <lineage>
        <taxon>Bacteria</taxon>
        <taxon>Pseudomonadati</taxon>
        <taxon>Pseudomonadota</taxon>
        <taxon>Betaproteobacteria</taxon>
        <taxon>Burkholderiales</taxon>
        <taxon>Oxalobacteraceae</taxon>
        <taxon>Telluria group</taxon>
        <taxon>Massilia</taxon>
    </lineage>
</organism>
<dbReference type="RefSeq" id="WP_231058200.1">
    <property type="nucleotide sequence ID" value="NZ_JAJNOC010000003.1"/>
</dbReference>
<gene>
    <name evidence="2" type="ORF">LQ564_11230</name>
</gene>
<protein>
    <submittedName>
        <fullName evidence="2">LamG domain-containing protein</fullName>
    </submittedName>
</protein>
<sequence>MKFHSLMAAALLSFSMQSHAGLIHHFTLNGSLADSAGSTSLVALGGELRANDYLFGADQGLRLDARLGGVYTIDLRFHFDSLATYGRIVDFKNLTGDSGFYAVGDGLRLYSVSNVGGHLDAGVDSRLTLTRDAQNMFKVYQNGELVVSVSDTSGIADFGQNVAHFFRDNDGTNSGEANPGAVDYIRIYDVALSLDEVRALTPPDAQVAEPGPLGLMGVGLALLGFIRRRADGRAVHPTRV</sequence>
<reference evidence="2" key="1">
    <citation type="submission" date="2021-11" db="EMBL/GenBank/DDBJ databases">
        <title>The complete genome of Massilia sp sp. G4R7.</title>
        <authorList>
            <person name="Liu L."/>
            <person name="Yue J."/>
            <person name="Yuan J."/>
            <person name="Yang F."/>
            <person name="Li L."/>
        </authorList>
    </citation>
    <scope>NUCLEOTIDE SEQUENCE</scope>
    <source>
        <strain evidence="2">G4R7</strain>
    </source>
</reference>
<dbReference type="Pfam" id="PF13385">
    <property type="entry name" value="Laminin_G_3"/>
    <property type="match status" value="1"/>
</dbReference>